<dbReference type="AlphaFoldDB" id="A0A0K9H1P4"/>
<protein>
    <recommendedName>
        <fullName evidence="3">Spore coat protein</fullName>
    </recommendedName>
</protein>
<evidence type="ECO:0000313" key="2">
    <source>
        <dbReference type="Proteomes" id="UP000037146"/>
    </source>
</evidence>
<dbReference type="GO" id="GO:0042601">
    <property type="term" value="C:endospore-forming forespore"/>
    <property type="evidence" value="ECO:0007669"/>
    <property type="project" value="TreeGrafter"/>
</dbReference>
<dbReference type="PANTHER" id="PTHR39179">
    <property type="entry name" value="SPORE COAT PROTEIN I"/>
    <property type="match status" value="1"/>
</dbReference>
<dbReference type="PATRIC" id="fig|1679170.3.peg.4732"/>
<dbReference type="PANTHER" id="PTHR39179:SF2">
    <property type="entry name" value="ENDOSPORE COAT-ASSOCIATED PROTEIN YUTH"/>
    <property type="match status" value="1"/>
</dbReference>
<dbReference type="EMBL" id="LFZW01000001">
    <property type="protein sequence ID" value="KMY52452.1"/>
    <property type="molecule type" value="Genomic_DNA"/>
</dbReference>
<organism evidence="1 2">
    <name type="scientific">Peribacillus loiseleuriae</name>
    <dbReference type="NCBI Taxonomy" id="1679170"/>
    <lineage>
        <taxon>Bacteria</taxon>
        <taxon>Bacillati</taxon>
        <taxon>Bacillota</taxon>
        <taxon>Bacilli</taxon>
        <taxon>Bacillales</taxon>
        <taxon>Bacillaceae</taxon>
        <taxon>Peribacillus</taxon>
    </lineage>
</organism>
<name>A0A0K9H1P4_9BACI</name>
<dbReference type="InterPro" id="IPR047175">
    <property type="entry name" value="CotS-like"/>
</dbReference>
<comment type="caution">
    <text evidence="1">The sequence shown here is derived from an EMBL/GenBank/DDBJ whole genome shotgun (WGS) entry which is preliminary data.</text>
</comment>
<sequence>MIEEIIFESYGINPEREEAGGKYPSFISGPTIYSIIPLGEVNQDELKERKMMADQLINQGDRYVADFVMANHGGFVSEAEEQPFVLVAVRTLHEPRSHQLGRKVAKFHYRARGISEPIKVCSRIGQWKELWEQRIDQLEQIWNEKLKAHPNNPFEEEFIATFPYYMALGETAIQYLVDTEIDDTPTASDSGTVCYDRFTSETWNGKYCIKNPFEWIFDHGSRDIAEWVRHHYLHNQHTYQPGVSTFMSDYQTIGPLSSFSSRLLYSRLMFPIHYYEVVEEYFSSPTEARANELEEQIQTMANTSTYYEEFLRRFYEIAHIPSKQLRLPDVSWL</sequence>
<dbReference type="Gene3D" id="3.90.1200.10">
    <property type="match status" value="1"/>
</dbReference>
<proteinExistence type="predicted"/>
<evidence type="ECO:0008006" key="3">
    <source>
        <dbReference type="Google" id="ProtNLM"/>
    </source>
</evidence>
<dbReference type="STRING" id="1679170.AC625_20975"/>
<dbReference type="InterPro" id="IPR014254">
    <property type="entry name" value="Spore_coat_YutH"/>
</dbReference>
<gene>
    <name evidence="1" type="ORF">AC625_20975</name>
</gene>
<evidence type="ECO:0000313" key="1">
    <source>
        <dbReference type="EMBL" id="KMY52452.1"/>
    </source>
</evidence>
<reference evidence="2" key="1">
    <citation type="submission" date="2015-07" db="EMBL/GenBank/DDBJ databases">
        <title>Genome sequencing project for genomic taxonomy and phylogenomics of Bacillus-like bacteria.</title>
        <authorList>
            <person name="Liu B."/>
            <person name="Wang J."/>
            <person name="Zhu Y."/>
            <person name="Liu G."/>
            <person name="Chen Q."/>
            <person name="Chen Z."/>
            <person name="Lan J."/>
            <person name="Che J."/>
            <person name="Ge C."/>
            <person name="Shi H."/>
            <person name="Pan Z."/>
            <person name="Liu X."/>
        </authorList>
    </citation>
    <scope>NUCLEOTIDE SEQUENCE [LARGE SCALE GENOMIC DNA]</scope>
    <source>
        <strain evidence="2">FJAT-27997</strain>
    </source>
</reference>
<accession>A0A0K9H1P4</accession>
<dbReference type="NCBIfam" id="TIGR02905">
    <property type="entry name" value="spore_yutH"/>
    <property type="match status" value="1"/>
</dbReference>
<dbReference type="Proteomes" id="UP000037146">
    <property type="component" value="Unassembled WGS sequence"/>
</dbReference>
<keyword evidence="2" id="KW-1185">Reference proteome</keyword>